<evidence type="ECO:0000313" key="1">
    <source>
        <dbReference type="EMBL" id="MFH6984979.1"/>
    </source>
</evidence>
<accession>A0ABW7NER0</accession>
<comment type="caution">
    <text evidence="1">The sequence shown here is derived from an EMBL/GenBank/DDBJ whole genome shotgun (WGS) entry which is preliminary data.</text>
</comment>
<name>A0ABW7NER0_9BACT</name>
<reference evidence="1 2" key="1">
    <citation type="journal article" date="2013" name="Int. J. Syst. Evol. Microbiol.">
        <title>Marinoscillum luteum sp. nov., isolated from marine sediment.</title>
        <authorList>
            <person name="Cha I.T."/>
            <person name="Park S.J."/>
            <person name="Kim S.J."/>
            <person name="Kim J.G."/>
            <person name="Jung M.Y."/>
            <person name="Shin K.S."/>
            <person name="Kwon K.K."/>
            <person name="Yang S.H."/>
            <person name="Seo Y.S."/>
            <person name="Rhee S.K."/>
        </authorList>
    </citation>
    <scope>NUCLEOTIDE SEQUENCE [LARGE SCALE GENOMIC DNA]</scope>
    <source>
        <strain evidence="1 2">KCTC 23939</strain>
    </source>
</reference>
<proteinExistence type="predicted"/>
<dbReference type="EMBL" id="JBIPKE010000019">
    <property type="protein sequence ID" value="MFH6984979.1"/>
    <property type="molecule type" value="Genomic_DNA"/>
</dbReference>
<evidence type="ECO:0000313" key="2">
    <source>
        <dbReference type="Proteomes" id="UP001610063"/>
    </source>
</evidence>
<organism evidence="1 2">
    <name type="scientific">Marinoscillum luteum</name>
    <dbReference type="NCBI Taxonomy" id="861051"/>
    <lineage>
        <taxon>Bacteria</taxon>
        <taxon>Pseudomonadati</taxon>
        <taxon>Bacteroidota</taxon>
        <taxon>Cytophagia</taxon>
        <taxon>Cytophagales</taxon>
        <taxon>Reichenbachiellaceae</taxon>
        <taxon>Marinoscillum</taxon>
    </lineage>
</organism>
<dbReference type="Proteomes" id="UP001610063">
    <property type="component" value="Unassembled WGS sequence"/>
</dbReference>
<protein>
    <recommendedName>
        <fullName evidence="3">DUF695 domain-containing protein</fullName>
    </recommendedName>
</protein>
<dbReference type="RefSeq" id="WP_395418420.1">
    <property type="nucleotide sequence ID" value="NZ_JBIPKE010000019.1"/>
</dbReference>
<gene>
    <name evidence="1" type="ORF">ACHKAR_16100</name>
</gene>
<evidence type="ECO:0008006" key="3">
    <source>
        <dbReference type="Google" id="ProtNLM"/>
    </source>
</evidence>
<sequence length="168" mass="19539">MPNIEIASINAKKIDIAQDSFELTVRTGQGLEYDRWLFHEFLSKEDGIMIHIGNPEFKTADHDSVFGGMLIDWDYEPTEIAIPDFEDPNNGANQQFRFQFLPEFRDQIDQLLNIALTNSPVGKIYFLTDYQFGPDEANYERTFLISDLWEQHDSNGLSWNTLYELYGK</sequence>
<keyword evidence="2" id="KW-1185">Reference proteome</keyword>